<organism evidence="1 2">
    <name type="scientific">Leucogyrophana mollusca</name>
    <dbReference type="NCBI Taxonomy" id="85980"/>
    <lineage>
        <taxon>Eukaryota</taxon>
        <taxon>Fungi</taxon>
        <taxon>Dikarya</taxon>
        <taxon>Basidiomycota</taxon>
        <taxon>Agaricomycotina</taxon>
        <taxon>Agaricomycetes</taxon>
        <taxon>Agaricomycetidae</taxon>
        <taxon>Boletales</taxon>
        <taxon>Boletales incertae sedis</taxon>
        <taxon>Leucogyrophana</taxon>
    </lineage>
</organism>
<name>A0ACB8BK01_9AGAM</name>
<evidence type="ECO:0000313" key="2">
    <source>
        <dbReference type="Proteomes" id="UP000790709"/>
    </source>
</evidence>
<comment type="caution">
    <text evidence="1">The sequence shown here is derived from an EMBL/GenBank/DDBJ whole genome shotgun (WGS) entry which is preliminary data.</text>
</comment>
<proteinExistence type="predicted"/>
<reference evidence="1" key="1">
    <citation type="journal article" date="2021" name="New Phytol.">
        <title>Evolutionary innovations through gain and loss of genes in the ectomycorrhizal Boletales.</title>
        <authorList>
            <person name="Wu G."/>
            <person name="Miyauchi S."/>
            <person name="Morin E."/>
            <person name="Kuo A."/>
            <person name="Drula E."/>
            <person name="Varga T."/>
            <person name="Kohler A."/>
            <person name="Feng B."/>
            <person name="Cao Y."/>
            <person name="Lipzen A."/>
            <person name="Daum C."/>
            <person name="Hundley H."/>
            <person name="Pangilinan J."/>
            <person name="Johnson J."/>
            <person name="Barry K."/>
            <person name="LaButti K."/>
            <person name="Ng V."/>
            <person name="Ahrendt S."/>
            <person name="Min B."/>
            <person name="Choi I.G."/>
            <person name="Park H."/>
            <person name="Plett J.M."/>
            <person name="Magnuson J."/>
            <person name="Spatafora J.W."/>
            <person name="Nagy L.G."/>
            <person name="Henrissat B."/>
            <person name="Grigoriev I.V."/>
            <person name="Yang Z.L."/>
            <person name="Xu J."/>
            <person name="Martin F.M."/>
        </authorList>
    </citation>
    <scope>NUCLEOTIDE SEQUENCE</scope>
    <source>
        <strain evidence="1">KUC20120723A-06</strain>
    </source>
</reference>
<evidence type="ECO:0000313" key="1">
    <source>
        <dbReference type="EMBL" id="KAH7926054.1"/>
    </source>
</evidence>
<feature type="non-terminal residue" evidence="1">
    <location>
        <position position="1"/>
    </location>
</feature>
<keyword evidence="2" id="KW-1185">Reference proteome</keyword>
<protein>
    <submittedName>
        <fullName evidence="1">Uncharacterized protein</fullName>
    </submittedName>
</protein>
<dbReference type="EMBL" id="MU266390">
    <property type="protein sequence ID" value="KAH7926054.1"/>
    <property type="molecule type" value="Genomic_DNA"/>
</dbReference>
<accession>A0ACB8BK01</accession>
<dbReference type="Proteomes" id="UP000790709">
    <property type="component" value="Unassembled WGS sequence"/>
</dbReference>
<sequence length="254" mass="26435">SNSVSTDDTRTQPSTASMSVDPAPTPAPALDYHIPVSEPLPTVAANTSAQRTESHTSSSAASQPKLDQFDITTFDFTAPSSWEALGKMWQATYGYPPSQEELMQFIMAGGAAAAAPVAGQLGGAQTGQWMEGGWNGSVVQGGHGYRGTGRGGRGRGGYTRGGHGGSFGHGNYQDSERRGYNAGYDQHSDAIVLGGDSDGQDDSAGATMQLHTGDQNQLQENNSSMPQAVGTGGRMQRVGDKWVFVKGQATSEAS</sequence>
<gene>
    <name evidence="1" type="ORF">BV22DRAFT_1010056</name>
</gene>